<sequence>MSRIRERVSSKSLACVNRLCEDLSMVRKRQAVVLIHGIGEQRPMDTLRSFVSGLGFKTYHSRPDRLSDSLELRRYTIPGTTRRPVTDCYELYWSHHFGRGKLLPTLGWAVRLLCRPRLWYHQGSLRNTIFAVLACGLVTAVFLGWLASLAMGRLTSTDIAGFVWVSIALLVLLVTAIFCSFITGRVAQAARYLVPHPANLPGRNAIRADGLKLLRRLHEDDRYERIILVGHSLGSVIGLDLLRLAWDELRQANPPKEFAQPEAEAMDRLIAQQPTMSGDLDIAAFQQAQYRLWKENRHVGVEWRISDFVTLGSPLTHASLLLDTRKVKLQQRMEEGEYPCCPPLPDPETIFLNKLCTSTNGEQRSVKVGMTHAPFGPTRWTNLYFPVRFALLGDPVGGPVASEFGPGVRDVPVRPSVSEARSRRYQMLMKSHSKYWVVEPGYPSSDRAVRKAQDQKTRTKDAHTMLLDALAL</sequence>
<dbReference type="EMBL" id="WYDN01000010">
    <property type="protein sequence ID" value="NAZ16757.1"/>
    <property type="molecule type" value="Genomic_DNA"/>
</dbReference>
<protein>
    <recommendedName>
        <fullName evidence="4">Alpha/beta hydrolase</fullName>
    </recommendedName>
</protein>
<reference evidence="2 3" key="1">
    <citation type="submission" date="2020-01" db="EMBL/GenBank/DDBJ databases">
        <title>Glutamicibacter soli M275.</title>
        <authorList>
            <person name="Meng X."/>
        </authorList>
    </citation>
    <scope>NUCLEOTIDE SEQUENCE [LARGE SCALE GENOMIC DNA]</scope>
    <source>
        <strain evidence="2 3">M275</strain>
    </source>
</reference>
<organism evidence="2 3">
    <name type="scientific">Glutamicibacter soli</name>
    <dbReference type="NCBI Taxonomy" id="453836"/>
    <lineage>
        <taxon>Bacteria</taxon>
        <taxon>Bacillati</taxon>
        <taxon>Actinomycetota</taxon>
        <taxon>Actinomycetes</taxon>
        <taxon>Micrococcales</taxon>
        <taxon>Micrococcaceae</taxon>
        <taxon>Glutamicibacter</taxon>
    </lineage>
</organism>
<feature type="transmembrane region" description="Helical" evidence="1">
    <location>
        <begin position="125"/>
        <end position="147"/>
    </location>
</feature>
<keyword evidence="1" id="KW-0812">Transmembrane</keyword>
<keyword evidence="1" id="KW-0472">Membrane</keyword>
<dbReference type="InterPro" id="IPR029058">
    <property type="entry name" value="AB_hydrolase_fold"/>
</dbReference>
<keyword evidence="1" id="KW-1133">Transmembrane helix</keyword>
<evidence type="ECO:0008006" key="4">
    <source>
        <dbReference type="Google" id="ProtNLM"/>
    </source>
</evidence>
<gene>
    <name evidence="2" type="ORF">GT020_11880</name>
</gene>
<dbReference type="AlphaFoldDB" id="A0A6L9G6I8"/>
<dbReference type="RefSeq" id="WP_161449395.1">
    <property type="nucleotide sequence ID" value="NZ_WYDN01000010.1"/>
</dbReference>
<proteinExistence type="predicted"/>
<accession>A0A6L9G6I8</accession>
<dbReference type="SUPFAM" id="SSF53474">
    <property type="entry name" value="alpha/beta-Hydrolases"/>
    <property type="match status" value="1"/>
</dbReference>
<evidence type="ECO:0000313" key="3">
    <source>
        <dbReference type="Proteomes" id="UP000477543"/>
    </source>
</evidence>
<evidence type="ECO:0000313" key="2">
    <source>
        <dbReference type="EMBL" id="NAZ16757.1"/>
    </source>
</evidence>
<comment type="caution">
    <text evidence="2">The sequence shown here is derived from an EMBL/GenBank/DDBJ whole genome shotgun (WGS) entry which is preliminary data.</text>
</comment>
<name>A0A6L9G6I8_9MICC</name>
<feature type="transmembrane region" description="Helical" evidence="1">
    <location>
        <begin position="159"/>
        <end position="182"/>
    </location>
</feature>
<dbReference type="Proteomes" id="UP000477543">
    <property type="component" value="Unassembled WGS sequence"/>
</dbReference>
<evidence type="ECO:0000256" key="1">
    <source>
        <dbReference type="SAM" id="Phobius"/>
    </source>
</evidence>